<feature type="transmembrane region" description="Helical" evidence="1">
    <location>
        <begin position="33"/>
        <end position="52"/>
    </location>
</feature>
<evidence type="ECO:0008006" key="4">
    <source>
        <dbReference type="Google" id="ProtNLM"/>
    </source>
</evidence>
<evidence type="ECO:0000313" key="2">
    <source>
        <dbReference type="EMBL" id="AHC16257.1"/>
    </source>
</evidence>
<proteinExistence type="predicted"/>
<feature type="transmembrane region" description="Helical" evidence="1">
    <location>
        <begin position="128"/>
        <end position="148"/>
    </location>
</feature>
<organism evidence="2 3">
    <name type="scientific">Salinispira pacifica</name>
    <dbReference type="NCBI Taxonomy" id="1307761"/>
    <lineage>
        <taxon>Bacteria</taxon>
        <taxon>Pseudomonadati</taxon>
        <taxon>Spirochaetota</taxon>
        <taxon>Spirochaetia</taxon>
        <taxon>Spirochaetales</taxon>
        <taxon>Spirochaetaceae</taxon>
        <taxon>Salinispira</taxon>
    </lineage>
</organism>
<dbReference type="STRING" id="1307761.L21SP2_2911"/>
<keyword evidence="1" id="KW-0472">Membrane</keyword>
<evidence type="ECO:0000313" key="3">
    <source>
        <dbReference type="Proteomes" id="UP000018680"/>
    </source>
</evidence>
<feature type="transmembrane region" description="Helical" evidence="1">
    <location>
        <begin position="191"/>
        <end position="210"/>
    </location>
</feature>
<accession>V5WKA7</accession>
<dbReference type="HOGENOM" id="CLU_084730_0_0_12"/>
<feature type="transmembrane region" description="Helical" evidence="1">
    <location>
        <begin position="64"/>
        <end position="87"/>
    </location>
</feature>
<gene>
    <name evidence="2" type="ORF">L21SP2_2911</name>
</gene>
<keyword evidence="1" id="KW-0812">Transmembrane</keyword>
<dbReference type="Proteomes" id="UP000018680">
    <property type="component" value="Chromosome"/>
</dbReference>
<dbReference type="RefSeq" id="WP_024269154.1">
    <property type="nucleotide sequence ID" value="NC_023035.1"/>
</dbReference>
<feature type="transmembrane region" description="Helical" evidence="1">
    <location>
        <begin position="160"/>
        <end position="179"/>
    </location>
</feature>
<name>V5WKA7_9SPIO</name>
<dbReference type="AlphaFoldDB" id="V5WKA7"/>
<feature type="transmembrane region" description="Helical" evidence="1">
    <location>
        <begin position="231"/>
        <end position="255"/>
    </location>
</feature>
<sequence length="257" mass="28757">MNNFRQLLGFSYFLFLLTAVSVLSLFFPNTVNLPILVILPAIVFFFQAEAFERVKLGTLIVGRLLITLTALSLFPGNVLVLIVIWLLRINILEATIKDIMNRRWANAIAGVVQIITSFGFTGEWTGTYYITNESAAIFWIIAYTLWNWNFINLNFEPQVALYHVAVLAAPLIWVGITHFAQPDFPGNGPGIWLVMRGATLTFAVTTQIVFKEQIRTSLDNRVFQAISRKAGSMPVQILLSGAVVILSCISAAMIWQL</sequence>
<protein>
    <recommendedName>
        <fullName evidence="4">Transmembrane protein</fullName>
    </recommendedName>
</protein>
<dbReference type="EMBL" id="CP006939">
    <property type="protein sequence ID" value="AHC16257.1"/>
    <property type="molecule type" value="Genomic_DNA"/>
</dbReference>
<dbReference type="KEGG" id="slr:L21SP2_2911"/>
<dbReference type="eggNOG" id="ENOG50336KM">
    <property type="taxonomic scope" value="Bacteria"/>
</dbReference>
<keyword evidence="1" id="KW-1133">Transmembrane helix</keyword>
<feature type="transmembrane region" description="Helical" evidence="1">
    <location>
        <begin position="7"/>
        <end position="27"/>
    </location>
</feature>
<evidence type="ECO:0000256" key="1">
    <source>
        <dbReference type="SAM" id="Phobius"/>
    </source>
</evidence>
<dbReference type="OrthoDB" id="7054801at2"/>
<reference evidence="2 3" key="1">
    <citation type="journal article" date="2015" name="Stand. Genomic Sci.">
        <title>Complete genome sequence and description of Salinispira pacifica gen. nov., sp. nov., a novel spirochaete isolated form a hypersaline microbial mat.</title>
        <authorList>
            <person name="Ben Hania W."/>
            <person name="Joseph M."/>
            <person name="Schumann P."/>
            <person name="Bunk B."/>
            <person name="Fiebig A."/>
            <person name="Sproer C."/>
            <person name="Klenk H.P."/>
            <person name="Fardeau M.L."/>
            <person name="Spring S."/>
        </authorList>
    </citation>
    <scope>NUCLEOTIDE SEQUENCE [LARGE SCALE GENOMIC DNA]</scope>
    <source>
        <strain evidence="2 3">L21-RPul-D2</strain>
    </source>
</reference>
<keyword evidence="3" id="KW-1185">Reference proteome</keyword>